<dbReference type="EMBL" id="KV417526">
    <property type="protein sequence ID" value="KZP24481.1"/>
    <property type="molecule type" value="Genomic_DNA"/>
</dbReference>
<protein>
    <submittedName>
        <fullName evidence="1">Uncharacterized protein</fullName>
    </submittedName>
</protein>
<accession>A0A166MZ55</accession>
<gene>
    <name evidence="1" type="ORF">FIBSPDRAFT_857184</name>
</gene>
<name>A0A166MZ55_9AGAM</name>
<dbReference type="AlphaFoldDB" id="A0A166MZ55"/>
<dbReference type="Proteomes" id="UP000076532">
    <property type="component" value="Unassembled WGS sequence"/>
</dbReference>
<sequence>PQPNSNGLGTGDGDAMKNGLDVVPVAESAGALAPTLRLCHPSFIRNPPVSGTDVFHFRRYHRLCRSAARDVAHNAWWIDGYLVPFLACLETRPTGRTVHAEELLFAALNGAHICPHCRSARFDELRAFAERFGEEIDKAVAKVSLIWRVRKIWR</sequence>
<evidence type="ECO:0000313" key="1">
    <source>
        <dbReference type="EMBL" id="KZP24481.1"/>
    </source>
</evidence>
<organism evidence="1 2">
    <name type="scientific">Athelia psychrophila</name>
    <dbReference type="NCBI Taxonomy" id="1759441"/>
    <lineage>
        <taxon>Eukaryota</taxon>
        <taxon>Fungi</taxon>
        <taxon>Dikarya</taxon>
        <taxon>Basidiomycota</taxon>
        <taxon>Agaricomycotina</taxon>
        <taxon>Agaricomycetes</taxon>
        <taxon>Agaricomycetidae</taxon>
        <taxon>Atheliales</taxon>
        <taxon>Atheliaceae</taxon>
        <taxon>Athelia</taxon>
    </lineage>
</organism>
<dbReference type="OrthoDB" id="3357985at2759"/>
<reference evidence="1 2" key="1">
    <citation type="journal article" date="2016" name="Mol. Biol. Evol.">
        <title>Comparative Genomics of Early-Diverging Mushroom-Forming Fungi Provides Insights into the Origins of Lignocellulose Decay Capabilities.</title>
        <authorList>
            <person name="Nagy L.G."/>
            <person name="Riley R."/>
            <person name="Tritt A."/>
            <person name="Adam C."/>
            <person name="Daum C."/>
            <person name="Floudas D."/>
            <person name="Sun H."/>
            <person name="Yadav J.S."/>
            <person name="Pangilinan J."/>
            <person name="Larsson K.H."/>
            <person name="Matsuura K."/>
            <person name="Barry K."/>
            <person name="Labutti K."/>
            <person name="Kuo R."/>
            <person name="Ohm R.A."/>
            <person name="Bhattacharya S.S."/>
            <person name="Shirouzu T."/>
            <person name="Yoshinaga Y."/>
            <person name="Martin F.M."/>
            <person name="Grigoriev I.V."/>
            <person name="Hibbett D.S."/>
        </authorList>
    </citation>
    <scope>NUCLEOTIDE SEQUENCE [LARGE SCALE GENOMIC DNA]</scope>
    <source>
        <strain evidence="1 2">CBS 109695</strain>
    </source>
</reference>
<proteinExistence type="predicted"/>
<keyword evidence="2" id="KW-1185">Reference proteome</keyword>
<feature type="non-terminal residue" evidence="1">
    <location>
        <position position="1"/>
    </location>
</feature>
<evidence type="ECO:0000313" key="2">
    <source>
        <dbReference type="Proteomes" id="UP000076532"/>
    </source>
</evidence>